<dbReference type="Gene3D" id="1.25.40.10">
    <property type="entry name" value="Tetratricopeptide repeat domain"/>
    <property type="match status" value="3"/>
</dbReference>
<dbReference type="InterPro" id="IPR037919">
    <property type="entry name" value="OGT"/>
</dbReference>
<evidence type="ECO:0000313" key="1">
    <source>
        <dbReference type="EMBL" id="SVB42621.1"/>
    </source>
</evidence>
<dbReference type="AlphaFoldDB" id="A0A382DY29"/>
<dbReference type="PANTHER" id="PTHR44366:SF1">
    <property type="entry name" value="UDP-N-ACETYLGLUCOSAMINE--PEPTIDE N-ACETYLGLUCOSAMINYLTRANSFERASE 110 KDA SUBUNIT"/>
    <property type="match status" value="1"/>
</dbReference>
<dbReference type="SMART" id="SM00028">
    <property type="entry name" value="TPR"/>
    <property type="match status" value="3"/>
</dbReference>
<dbReference type="PANTHER" id="PTHR44366">
    <property type="entry name" value="UDP-N-ACETYLGLUCOSAMINE--PEPTIDE N-ACETYLGLUCOSAMINYLTRANSFERASE 110 KDA SUBUNIT"/>
    <property type="match status" value="1"/>
</dbReference>
<name>A0A382DY29_9ZZZZ</name>
<dbReference type="GO" id="GO:0006493">
    <property type="term" value="P:protein O-linked glycosylation"/>
    <property type="evidence" value="ECO:0007669"/>
    <property type="project" value="InterPro"/>
</dbReference>
<gene>
    <name evidence="1" type="ORF">METZ01_LOCUS195475</name>
</gene>
<dbReference type="InterPro" id="IPR011990">
    <property type="entry name" value="TPR-like_helical_dom_sf"/>
</dbReference>
<dbReference type="GO" id="GO:0097363">
    <property type="term" value="F:protein O-acetylglucosaminyltransferase activity"/>
    <property type="evidence" value="ECO:0007669"/>
    <property type="project" value="TreeGrafter"/>
</dbReference>
<sequence length="442" mass="51793">MSDKSLSQEKINNLIFLYKKGLIKEALVEAEQLIENNPNSFFLHNIHGMININLKKWNKSIESLSKAIEIKQDYAEAHNNLGVALNNLAHLEKAIESYSNAIKFKPDYANAHNNLGSVFNDLGRWEEALESYSKALEYNPENNEAYENLIKLLTFYKPKKANSNSIVIANQELQNIKYNYNSNKKITDNEISNFFKKCNKIILKNKNKISFNRSQIYRRNTIDLNCNRHLEVFNNYNAIPEYCFGCYKVQVEPKTIIELFKLYFVFDQLQLPQNNSRKCLVELRPEISGTYKGLIYCFNLNEANEIFIILKNILKNTINDEIQIKIRRGCSEFAISYPDYKEINQNGDQLMKYKDKWREKEKIVDEKLLNETQRKNKKVVKDNLTGVTLNDVLIMYNWLNYAKAVGDNNYQIISKDILKSTYMENELSQQLDIRNKEFSSIH</sequence>
<dbReference type="Pfam" id="PF00515">
    <property type="entry name" value="TPR_1"/>
    <property type="match status" value="1"/>
</dbReference>
<accession>A0A382DY29</accession>
<dbReference type="PROSITE" id="PS50005">
    <property type="entry name" value="TPR"/>
    <property type="match status" value="2"/>
</dbReference>
<dbReference type="EMBL" id="UINC01041402">
    <property type="protein sequence ID" value="SVB42621.1"/>
    <property type="molecule type" value="Genomic_DNA"/>
</dbReference>
<dbReference type="SUPFAM" id="SSF48452">
    <property type="entry name" value="TPR-like"/>
    <property type="match status" value="1"/>
</dbReference>
<reference evidence="1" key="1">
    <citation type="submission" date="2018-05" db="EMBL/GenBank/DDBJ databases">
        <authorList>
            <person name="Lanie J.A."/>
            <person name="Ng W.-L."/>
            <person name="Kazmierczak K.M."/>
            <person name="Andrzejewski T.M."/>
            <person name="Davidsen T.M."/>
            <person name="Wayne K.J."/>
            <person name="Tettelin H."/>
            <person name="Glass J.I."/>
            <person name="Rusch D."/>
            <person name="Podicherti R."/>
            <person name="Tsui H.-C.T."/>
            <person name="Winkler M.E."/>
        </authorList>
    </citation>
    <scope>NUCLEOTIDE SEQUENCE</scope>
</reference>
<dbReference type="PROSITE" id="PS50293">
    <property type="entry name" value="TPR_REGION"/>
    <property type="match status" value="2"/>
</dbReference>
<organism evidence="1">
    <name type="scientific">marine metagenome</name>
    <dbReference type="NCBI Taxonomy" id="408172"/>
    <lineage>
        <taxon>unclassified sequences</taxon>
        <taxon>metagenomes</taxon>
        <taxon>ecological metagenomes</taxon>
    </lineage>
</organism>
<proteinExistence type="predicted"/>
<dbReference type="Pfam" id="PF13414">
    <property type="entry name" value="TPR_11"/>
    <property type="match status" value="1"/>
</dbReference>
<protein>
    <submittedName>
        <fullName evidence="1">Uncharacterized protein</fullName>
    </submittedName>
</protein>
<dbReference type="InterPro" id="IPR019734">
    <property type="entry name" value="TPR_rpt"/>
</dbReference>